<dbReference type="InterPro" id="IPR000683">
    <property type="entry name" value="Gfo/Idh/MocA-like_OxRdtase_N"/>
</dbReference>
<dbReference type="KEGG" id="jpo:G7058_07610"/>
<evidence type="ECO:0000313" key="3">
    <source>
        <dbReference type="EMBL" id="QIK51901.1"/>
    </source>
</evidence>
<dbReference type="SUPFAM" id="SSF55347">
    <property type="entry name" value="Glyceraldehyde-3-phosphate dehydrogenase-like, C-terminal domain"/>
    <property type="match status" value="1"/>
</dbReference>
<evidence type="ECO:0000313" key="4">
    <source>
        <dbReference type="Proteomes" id="UP000501830"/>
    </source>
</evidence>
<dbReference type="AlphaFoldDB" id="A0A6G7WI74"/>
<dbReference type="EMBL" id="CP049889">
    <property type="protein sequence ID" value="QIK51901.1"/>
    <property type="molecule type" value="Genomic_DNA"/>
</dbReference>
<dbReference type="InterPro" id="IPR052515">
    <property type="entry name" value="Gfo/Idh/MocA_Oxidoreductase"/>
</dbReference>
<accession>A0A6G7WI74</accession>
<sequence length="342" mass="38752">MLRVAIIGLGTISYIHQLGIQQSGLGKLVAVCDSNPSTAGDYADLPFYDNCEEMLEKENLDVVHICLPHDLHAPIAQKCMEYGVNVFLEKPLSLTYEEGLNLSKAVSDSKYKLGVCFQNRYNRTTTKLIDILENQPVEEIGSIRAVKGVVTWFRPESYYEAQPWRGQLERAGGGTIINQSIHTLDLMHLFGGNPLTCNGHLLNLLDYKIEVEDTAVARYEFEENISGLYFATNSYAVNSPVELEVITERRRFVIKDYKLFEYKYNSDDGVLLESDDIFESTKSYYGQGHLLAIQTFYKAIIDKTEDYIHIEDALGSMLMIDMMRKSSETKETVHASTFTKSE</sequence>
<proteinExistence type="predicted"/>
<dbReference type="RefSeq" id="WP_166062962.1">
    <property type="nucleotide sequence ID" value="NZ_CP049889.1"/>
</dbReference>
<protein>
    <submittedName>
        <fullName evidence="3">Gfo/Idh/MocA family oxidoreductase</fullName>
    </submittedName>
</protein>
<dbReference type="Gene3D" id="3.40.50.720">
    <property type="entry name" value="NAD(P)-binding Rossmann-like Domain"/>
    <property type="match status" value="1"/>
</dbReference>
<organism evidence="3 4">
    <name type="scientific">Jeotgalibaca porci</name>
    <dbReference type="NCBI Taxonomy" id="1868793"/>
    <lineage>
        <taxon>Bacteria</taxon>
        <taxon>Bacillati</taxon>
        <taxon>Bacillota</taxon>
        <taxon>Bacilli</taxon>
        <taxon>Lactobacillales</taxon>
        <taxon>Carnobacteriaceae</taxon>
        <taxon>Jeotgalibaca</taxon>
    </lineage>
</organism>
<dbReference type="Gene3D" id="3.30.360.10">
    <property type="entry name" value="Dihydrodipicolinate Reductase, domain 2"/>
    <property type="match status" value="1"/>
</dbReference>
<dbReference type="PANTHER" id="PTHR43249">
    <property type="entry name" value="UDP-N-ACETYL-2-AMINO-2-DEOXY-D-GLUCURONATE OXIDASE"/>
    <property type="match status" value="1"/>
</dbReference>
<dbReference type="SUPFAM" id="SSF51735">
    <property type="entry name" value="NAD(P)-binding Rossmann-fold domains"/>
    <property type="match status" value="1"/>
</dbReference>
<dbReference type="Pfam" id="PF22725">
    <property type="entry name" value="GFO_IDH_MocA_C3"/>
    <property type="match status" value="1"/>
</dbReference>
<dbReference type="Pfam" id="PF01408">
    <property type="entry name" value="GFO_IDH_MocA"/>
    <property type="match status" value="1"/>
</dbReference>
<dbReference type="Proteomes" id="UP000501830">
    <property type="component" value="Chromosome"/>
</dbReference>
<dbReference type="InterPro" id="IPR055170">
    <property type="entry name" value="GFO_IDH_MocA-like_dom"/>
</dbReference>
<gene>
    <name evidence="3" type="ORF">G7058_07610</name>
</gene>
<name>A0A6G7WI74_9LACT</name>
<evidence type="ECO:0000259" key="2">
    <source>
        <dbReference type="Pfam" id="PF22725"/>
    </source>
</evidence>
<dbReference type="GeneID" id="94553146"/>
<feature type="domain" description="Gfo/Idh/MocA-like oxidoreductase N-terminal" evidence="1">
    <location>
        <begin position="2"/>
        <end position="115"/>
    </location>
</feature>
<reference evidence="3 4" key="1">
    <citation type="journal article" date="2017" name="Int. J. Syst. Evol. Microbiol.">
        <title>Jeotgalibaca porci sp. nov. and Jeotgalibaca arthritidis sp. nov., isolated from pigs, and emended description of the genus Jeotgalibaca.</title>
        <authorList>
            <person name="Zamora L."/>
            <person name="Perez-Sancho M."/>
            <person name="Dominguez L."/>
            <person name="Fernandez-Garayzabal J.F."/>
            <person name="Vela A.I."/>
        </authorList>
    </citation>
    <scope>NUCLEOTIDE SEQUENCE [LARGE SCALE GENOMIC DNA]</scope>
    <source>
        <strain evidence="3 4">CCUG 69148</strain>
    </source>
</reference>
<dbReference type="PANTHER" id="PTHR43249:SF1">
    <property type="entry name" value="D-GLUCOSIDE 3-DEHYDROGENASE"/>
    <property type="match status" value="1"/>
</dbReference>
<evidence type="ECO:0000259" key="1">
    <source>
        <dbReference type="Pfam" id="PF01408"/>
    </source>
</evidence>
<feature type="domain" description="GFO/IDH/MocA-like oxidoreductase" evidence="2">
    <location>
        <begin position="139"/>
        <end position="250"/>
    </location>
</feature>
<dbReference type="InterPro" id="IPR036291">
    <property type="entry name" value="NAD(P)-bd_dom_sf"/>
</dbReference>
<keyword evidence="4" id="KW-1185">Reference proteome</keyword>
<dbReference type="GO" id="GO:0000166">
    <property type="term" value="F:nucleotide binding"/>
    <property type="evidence" value="ECO:0007669"/>
    <property type="project" value="InterPro"/>
</dbReference>